<sequence>YLFELFDSSIRRAEQIEKITGASVITTIPKIALRLSK</sequence>
<keyword evidence="2" id="KW-1185">Reference proteome</keyword>
<protein>
    <submittedName>
        <fullName evidence="1">Uncharacterized protein</fullName>
    </submittedName>
</protein>
<dbReference type="Proteomes" id="UP000004605">
    <property type="component" value="Unassembled WGS sequence"/>
</dbReference>
<comment type="caution">
    <text evidence="1">The sequence shown here is derived from an EMBL/GenBank/DDBJ whole genome shotgun (WGS) entry which is preliminary data.</text>
</comment>
<gene>
    <name evidence="1" type="ORF">VII00023_08518</name>
</gene>
<reference evidence="1 2" key="1">
    <citation type="journal article" date="2012" name="Int. J. Syst. Evol. Microbiol.">
        <title>Vibrio caribbeanicus sp. nov., isolated from the marine sponge Scleritoderma cyanea.</title>
        <authorList>
            <person name="Hoffmann M."/>
            <person name="Monday S.R."/>
            <person name="Allard M.W."/>
            <person name="Strain E.A."/>
            <person name="Whittaker P."/>
            <person name="Naum M."/>
            <person name="McCarthy P.J."/>
            <person name="Lopez J.V."/>
            <person name="Fischer M."/>
            <person name="Brown E.W."/>
        </authorList>
    </citation>
    <scope>NUCLEOTIDE SEQUENCE [LARGE SCALE GENOMIC DNA]</scope>
    <source>
        <strain evidence="1 2">ATCC 700023</strain>
    </source>
</reference>
<evidence type="ECO:0000313" key="2">
    <source>
        <dbReference type="Proteomes" id="UP000004605"/>
    </source>
</evidence>
<feature type="non-terminal residue" evidence="1">
    <location>
        <position position="1"/>
    </location>
</feature>
<dbReference type="AlphaFoldDB" id="F9S0J4"/>
<proteinExistence type="predicted"/>
<organism evidence="1 2">
    <name type="scientific">Vibrio ichthyoenteri ATCC 700023</name>
    <dbReference type="NCBI Taxonomy" id="870968"/>
    <lineage>
        <taxon>Bacteria</taxon>
        <taxon>Pseudomonadati</taxon>
        <taxon>Pseudomonadota</taxon>
        <taxon>Gammaproteobacteria</taxon>
        <taxon>Vibrionales</taxon>
        <taxon>Vibrionaceae</taxon>
        <taxon>Vibrio</taxon>
    </lineage>
</organism>
<accession>F9S0J4</accession>
<dbReference type="EMBL" id="AFWF01000087">
    <property type="protein sequence ID" value="EGU43281.1"/>
    <property type="molecule type" value="Genomic_DNA"/>
</dbReference>
<name>F9S0J4_9VIBR</name>
<evidence type="ECO:0000313" key="1">
    <source>
        <dbReference type="EMBL" id="EGU43281.1"/>
    </source>
</evidence>